<dbReference type="eggNOG" id="ENOG502RZF1">
    <property type="taxonomic scope" value="Eukaryota"/>
</dbReference>
<sequence length="574" mass="64509">MTRSRRARPDDLTESWDNLSGSEPSDDIYDEETERDEVGSVYRSSRTASSMDARSLRPIDDDENETPRRRTLRSSIEPELVMPSSPDARPHHTKDGRKRDATPRFRLNDRSNTSDAGQIRRVTRAETPRTRLAERSMTSDAGRYRGSKLGQHDEADYDEPDADEPQRGADYTAMIWKGIVRPLLSYVTDVVGLVLHNLKPLLGWAVLAYLLAAVLVFGSGFLNNTINNALTPICRLPFTGGLSFCPSRNAPELQGQAQFGQLVQAQNAFEDVLQISTVGANLPADMKRSEASIRDLKNIVQYSNLPSRNELVFEFSGFVETARQASGDLSRFNSRIGRAVDHILATNKWTLNVIDGVTEKDAQRGSIAKFFSNNFNILAPFQPISFSRDLLLDQYLRHTGAVEEQIMSLIDEALALRDILDNLDNRLDVIAGISTRDGIKLDSSKDELFAFLWTKLGGNRKDIKKLQSQIELLNNVSEYRRLAWGHVTATLLKLQEIQHSLEDLRERVALPDTIGTHKVPLEVHIESINLGIERLEKQRDASRQVAAQNYERIVGKVESGEKKMLGSGKQEREL</sequence>
<accession>M3D8F5</accession>
<keyword evidence="4" id="KW-1185">Reference proteome</keyword>
<feature type="compositionally biased region" description="Polar residues" evidence="1">
    <location>
        <begin position="42"/>
        <end position="52"/>
    </location>
</feature>
<proteinExistence type="predicted"/>
<keyword evidence="2" id="KW-0812">Transmembrane</keyword>
<dbReference type="RefSeq" id="XP_016762521.1">
    <property type="nucleotide sequence ID" value="XM_016904715.1"/>
</dbReference>
<feature type="compositionally biased region" description="Basic and acidic residues" evidence="1">
    <location>
        <begin position="97"/>
        <end position="109"/>
    </location>
</feature>
<dbReference type="AlphaFoldDB" id="M3D8F5"/>
<gene>
    <name evidence="3" type="ORF">SEPMUDRAFT_148116</name>
</gene>
<keyword evidence="2" id="KW-1133">Transmembrane helix</keyword>
<dbReference type="GeneID" id="27901852"/>
<reference evidence="3 4" key="1">
    <citation type="journal article" date="2012" name="PLoS Pathog.">
        <title>Diverse lifestyles and strategies of plant pathogenesis encoded in the genomes of eighteen Dothideomycetes fungi.</title>
        <authorList>
            <person name="Ohm R.A."/>
            <person name="Feau N."/>
            <person name="Henrissat B."/>
            <person name="Schoch C.L."/>
            <person name="Horwitz B.A."/>
            <person name="Barry K.W."/>
            <person name="Condon B.J."/>
            <person name="Copeland A.C."/>
            <person name="Dhillon B."/>
            <person name="Glaser F."/>
            <person name="Hesse C.N."/>
            <person name="Kosti I."/>
            <person name="LaButti K."/>
            <person name="Lindquist E.A."/>
            <person name="Lucas S."/>
            <person name="Salamov A.A."/>
            <person name="Bradshaw R.E."/>
            <person name="Ciuffetti L."/>
            <person name="Hamelin R.C."/>
            <person name="Kema G.H.J."/>
            <person name="Lawrence C."/>
            <person name="Scott J.A."/>
            <person name="Spatafora J.W."/>
            <person name="Turgeon B.G."/>
            <person name="de Wit P.J.G.M."/>
            <person name="Zhong S."/>
            <person name="Goodwin S.B."/>
            <person name="Grigoriev I.V."/>
        </authorList>
    </citation>
    <scope>NUCLEOTIDE SEQUENCE [LARGE SCALE GENOMIC DNA]</scope>
    <source>
        <strain evidence="3 4">SO2202</strain>
    </source>
</reference>
<dbReference type="EMBL" id="KB456262">
    <property type="protein sequence ID" value="EMF14400.1"/>
    <property type="molecule type" value="Genomic_DNA"/>
</dbReference>
<evidence type="ECO:0000256" key="1">
    <source>
        <dbReference type="SAM" id="MobiDB-lite"/>
    </source>
</evidence>
<organism evidence="3 4">
    <name type="scientific">Sphaerulina musiva (strain SO2202)</name>
    <name type="common">Poplar stem canker fungus</name>
    <name type="synonym">Septoria musiva</name>
    <dbReference type="NCBI Taxonomy" id="692275"/>
    <lineage>
        <taxon>Eukaryota</taxon>
        <taxon>Fungi</taxon>
        <taxon>Dikarya</taxon>
        <taxon>Ascomycota</taxon>
        <taxon>Pezizomycotina</taxon>
        <taxon>Dothideomycetes</taxon>
        <taxon>Dothideomycetidae</taxon>
        <taxon>Mycosphaerellales</taxon>
        <taxon>Mycosphaerellaceae</taxon>
        <taxon>Sphaerulina</taxon>
    </lineage>
</organism>
<dbReference type="Proteomes" id="UP000016931">
    <property type="component" value="Unassembled WGS sequence"/>
</dbReference>
<feature type="compositionally biased region" description="Acidic residues" evidence="1">
    <location>
        <begin position="24"/>
        <end position="35"/>
    </location>
</feature>
<protein>
    <submittedName>
        <fullName evidence="3">Uncharacterized protein</fullName>
    </submittedName>
</protein>
<dbReference type="OMA" id="ININRWT"/>
<name>M3D8F5_SPHMS</name>
<keyword evidence="2" id="KW-0472">Membrane</keyword>
<dbReference type="OrthoDB" id="4179406at2759"/>
<dbReference type="STRING" id="692275.M3D8F5"/>
<evidence type="ECO:0000313" key="3">
    <source>
        <dbReference type="EMBL" id="EMF14400.1"/>
    </source>
</evidence>
<evidence type="ECO:0000256" key="2">
    <source>
        <dbReference type="SAM" id="Phobius"/>
    </source>
</evidence>
<feature type="region of interest" description="Disordered" evidence="1">
    <location>
        <begin position="1"/>
        <end position="166"/>
    </location>
</feature>
<feature type="transmembrane region" description="Helical" evidence="2">
    <location>
        <begin position="201"/>
        <end position="222"/>
    </location>
</feature>
<dbReference type="HOGENOM" id="CLU_026455_2_0_1"/>
<feature type="compositionally biased region" description="Basic and acidic residues" evidence="1">
    <location>
        <begin position="123"/>
        <end position="134"/>
    </location>
</feature>
<evidence type="ECO:0000313" key="4">
    <source>
        <dbReference type="Proteomes" id="UP000016931"/>
    </source>
</evidence>